<feature type="domain" description="Transglutaminase-like" evidence="2">
    <location>
        <begin position="172"/>
        <end position="248"/>
    </location>
</feature>
<feature type="compositionally biased region" description="Low complexity" evidence="1">
    <location>
        <begin position="520"/>
        <end position="531"/>
    </location>
</feature>
<evidence type="ECO:0000313" key="4">
    <source>
        <dbReference type="Proteomes" id="UP000195807"/>
    </source>
</evidence>
<dbReference type="SUPFAM" id="SSF54001">
    <property type="entry name" value="Cysteine proteinases"/>
    <property type="match status" value="1"/>
</dbReference>
<proteinExistence type="predicted"/>
<name>A0A1Z1FA51_9SPHN</name>
<dbReference type="Pfam" id="PF01841">
    <property type="entry name" value="Transglut_core"/>
    <property type="match status" value="1"/>
</dbReference>
<feature type="region of interest" description="Disordered" evidence="1">
    <location>
        <begin position="595"/>
        <end position="614"/>
    </location>
</feature>
<dbReference type="InterPro" id="IPR013589">
    <property type="entry name" value="Bac_transglu_N"/>
</dbReference>
<dbReference type="Proteomes" id="UP000195807">
    <property type="component" value="Chromosome"/>
</dbReference>
<keyword evidence="4" id="KW-1185">Reference proteome</keyword>
<evidence type="ECO:0000259" key="2">
    <source>
        <dbReference type="SMART" id="SM00460"/>
    </source>
</evidence>
<dbReference type="PANTHER" id="PTHR33490:SF1">
    <property type="entry name" value="SLL1233 PROTEIN"/>
    <property type="match status" value="1"/>
</dbReference>
<dbReference type="SMART" id="SM00460">
    <property type="entry name" value="TGc"/>
    <property type="match status" value="1"/>
</dbReference>
<dbReference type="Gene3D" id="3.10.620.30">
    <property type="match status" value="1"/>
</dbReference>
<dbReference type="InterPro" id="IPR018667">
    <property type="entry name" value="DUF2126"/>
</dbReference>
<accession>A0A1Z1FA51</accession>
<gene>
    <name evidence="3" type="ORF">A9D14_04695</name>
</gene>
<evidence type="ECO:0000313" key="3">
    <source>
        <dbReference type="EMBL" id="ARU15606.1"/>
    </source>
</evidence>
<dbReference type="InterPro" id="IPR038765">
    <property type="entry name" value="Papain-like_cys_pep_sf"/>
</dbReference>
<dbReference type="KEGG" id="cman:A9D14_04695"/>
<dbReference type="Pfam" id="PF09899">
    <property type="entry name" value="DUF2126"/>
    <property type="match status" value="1"/>
</dbReference>
<dbReference type="Pfam" id="PF08379">
    <property type="entry name" value="Bact_transglu_N"/>
    <property type="match status" value="1"/>
</dbReference>
<dbReference type="OrthoDB" id="9804023at2"/>
<dbReference type="EMBL" id="CP019602">
    <property type="protein sequence ID" value="ARU15606.1"/>
    <property type="molecule type" value="Genomic_DNA"/>
</dbReference>
<feature type="region of interest" description="Disordered" evidence="1">
    <location>
        <begin position="509"/>
        <end position="537"/>
    </location>
</feature>
<feature type="region of interest" description="Disordered" evidence="1">
    <location>
        <begin position="1117"/>
        <end position="1146"/>
    </location>
</feature>
<reference evidence="3 4" key="1">
    <citation type="submission" date="2017-01" db="EMBL/GenBank/DDBJ databases">
        <title>Complete genome sequence of esterase-producing bacterium Croceicoccus marinus E4A9.</title>
        <authorList>
            <person name="Wu Y.-H."/>
            <person name="Cheng H."/>
            <person name="Xu L."/>
            <person name="Huo Y.-Y."/>
            <person name="Wang C.-S."/>
            <person name="Xu X.-W."/>
        </authorList>
    </citation>
    <scope>NUCLEOTIDE SEQUENCE [LARGE SCALE GENOMIC DNA]</scope>
    <source>
        <strain evidence="3 4">E4A9</strain>
    </source>
</reference>
<dbReference type="InterPro" id="IPR002931">
    <property type="entry name" value="Transglutaminase-like"/>
</dbReference>
<dbReference type="AlphaFoldDB" id="A0A1Z1FA51"/>
<dbReference type="PANTHER" id="PTHR33490">
    <property type="entry name" value="BLR5614 PROTEIN-RELATED"/>
    <property type="match status" value="1"/>
</dbReference>
<sequence length="1146" mass="127044">MIRAALHHRTAYVYDRPVRLGPQVIRLRPAPHTRTEVPNYALKIEPAGHFINWQQDPHGNWLARVVFPERVTSFSIDVDLIADLAIINPFDFFVEEEAEEVPFSYPDDMREELSAYFDAVPAGTEFEALVNEWAGRQQGRTIDFLVAINQALEQRISYVVRMEPGVQTPEETLALGTGSCRDTGWLMVNLLRRLGYAARFVSGYLIQMKADVEPVEGPKGPEADFTDLHAWCEIFVPGAGWIGLDPTSGLFAGEGHIPLAATPHYRSAAPITGVAEPAEVNFHFEMRVDRVHEAVRITKPFTDNRWQALLDLGAKVDQALQEGDVRLTMGGEPTFVAADDPEAPEWNGEAVGPTKADYADRLIRKLRDRFAPGALLHHGQGKWYPGESLPRWGFSLYWRNDGTPIWNDPSLIAGGSDDPDTDAVHEQTVDADDAQALIGGAAAALGLTGETIQPVYEDPHKWIEREAELPVNVTALDPKIDDPEERQRIVKTFTRGLTSPVGFALPIQRQETQKQKDQQQKAQTQQAQPATGPRWKTEQWTTRRGALFAVPGDSALGYRLPLGSLPHVPKSDYPYIHPRVSTDPAEPLADFRHQSAPTGRDLREATPPEDGFAPTDQRVERVAAPDGHAQERVEQEISAEAVRTAMTVEPRGHYLSVFVPPVESMEDFLELVAAIEDIAAKMGKPVRIEGYSPPPDPRVNVLKVTPDPGVIEVNIHPAASFEEIRAITEGLYEDAREVGLTADKFMVDGRSIGTGGGNHIVLGGKSLPDSPFVRRPDLLKSFVLYWQRHPSLSYLFSGLFIGPTSQAPRFDEARHDSLYELDIALAQVPGPDTPPQFPWISDLLFRNLLVDVTGNTHRSEICIDKLYSPDGPTGRLGLVEFRGFEMPPEAKMSVAQLLLIRALTAMFWKKPLSGSLVRWGTTLHDRFLLPHFCWTDFLDVLQDLREAGFDFDPNWFEAQRQFRFPIHGEVEAGGVALEISHALEPWNVLGETGAIGGTVRYVDSSTERLQVKARGLVPGRHVVACNGRRVPLHPTGKPGEAVGGIRYKAWAPPSCLHPLLPADAPLTFDVFDSWNNRSLGGCVYHVAHPGGRSYGDVPVNDFEAEARRRARFQAFGHTPGDIEIPPAEDGGEFPMTLDLRRPQRAG</sequence>
<organism evidence="3 4">
    <name type="scientific">Croceicoccus marinus</name>
    <dbReference type="NCBI Taxonomy" id="450378"/>
    <lineage>
        <taxon>Bacteria</taxon>
        <taxon>Pseudomonadati</taxon>
        <taxon>Pseudomonadota</taxon>
        <taxon>Alphaproteobacteria</taxon>
        <taxon>Sphingomonadales</taxon>
        <taxon>Erythrobacteraceae</taxon>
        <taxon>Croceicoccus</taxon>
    </lineage>
</organism>
<dbReference type="STRING" id="450378.GCA_001661675_00940"/>
<evidence type="ECO:0000256" key="1">
    <source>
        <dbReference type="SAM" id="MobiDB-lite"/>
    </source>
</evidence>
<protein>
    <submittedName>
        <fullName evidence="3">IMP dehydrogenase</fullName>
    </submittedName>
</protein>
<dbReference type="RefSeq" id="WP_066843366.1">
    <property type="nucleotide sequence ID" value="NZ_CP019602.1"/>
</dbReference>